<accession>A0A4U1JF74</accession>
<feature type="region of interest" description="Disordered" evidence="6">
    <location>
        <begin position="387"/>
        <end position="466"/>
    </location>
</feature>
<dbReference type="PROSITE" id="PS00108">
    <property type="entry name" value="PROTEIN_KINASE_ST"/>
    <property type="match status" value="1"/>
</dbReference>
<evidence type="ECO:0000256" key="5">
    <source>
        <dbReference type="PROSITE-ProRule" id="PRU10141"/>
    </source>
</evidence>
<comment type="caution">
    <text evidence="9">The sequence shown here is derived from an EMBL/GenBank/DDBJ whole genome shotgun (WGS) entry which is preliminary data.</text>
</comment>
<dbReference type="SUPFAM" id="SSF56112">
    <property type="entry name" value="Protein kinase-like (PK-like)"/>
    <property type="match status" value="1"/>
</dbReference>
<dbReference type="PROSITE" id="PS50011">
    <property type="entry name" value="PROTEIN_KINASE_DOM"/>
    <property type="match status" value="1"/>
</dbReference>
<feature type="compositionally biased region" description="Polar residues" evidence="6">
    <location>
        <begin position="387"/>
        <end position="396"/>
    </location>
</feature>
<evidence type="ECO:0000313" key="9">
    <source>
        <dbReference type="EMBL" id="TKD09884.1"/>
    </source>
</evidence>
<dbReference type="InterPro" id="IPR011009">
    <property type="entry name" value="Kinase-like_dom_sf"/>
</dbReference>
<dbReference type="SMART" id="SM00220">
    <property type="entry name" value="S_TKc"/>
    <property type="match status" value="1"/>
</dbReference>
<feature type="compositionally biased region" description="Basic and acidic residues" evidence="6">
    <location>
        <begin position="414"/>
        <end position="423"/>
    </location>
</feature>
<dbReference type="PANTHER" id="PTHR43289">
    <property type="entry name" value="MITOGEN-ACTIVATED PROTEIN KINASE KINASE KINASE 20-RELATED"/>
    <property type="match status" value="1"/>
</dbReference>
<dbReference type="GO" id="GO:0005524">
    <property type="term" value="F:ATP binding"/>
    <property type="evidence" value="ECO:0007669"/>
    <property type="project" value="UniProtKB-UniRule"/>
</dbReference>
<reference evidence="9 10" key="1">
    <citation type="submission" date="2019-04" db="EMBL/GenBank/DDBJ databases">
        <authorList>
            <person name="Li Y."/>
            <person name="Wang J."/>
        </authorList>
    </citation>
    <scope>NUCLEOTIDE SEQUENCE [LARGE SCALE GENOMIC DNA]</scope>
    <source>
        <strain evidence="9 10">DSM 14668</strain>
    </source>
</reference>
<dbReference type="InterPro" id="IPR017441">
    <property type="entry name" value="Protein_kinase_ATP_BS"/>
</dbReference>
<evidence type="ECO:0000256" key="3">
    <source>
        <dbReference type="ARBA" id="ARBA00022777"/>
    </source>
</evidence>
<dbReference type="EMBL" id="SSMQ01000008">
    <property type="protein sequence ID" value="TKD09884.1"/>
    <property type="molecule type" value="Genomic_DNA"/>
</dbReference>
<keyword evidence="1" id="KW-0808">Transferase</keyword>
<feature type="compositionally biased region" description="Low complexity" evidence="6">
    <location>
        <begin position="429"/>
        <end position="447"/>
    </location>
</feature>
<dbReference type="PANTHER" id="PTHR43289:SF6">
    <property type="entry name" value="SERINE_THREONINE-PROTEIN KINASE NEKL-3"/>
    <property type="match status" value="1"/>
</dbReference>
<evidence type="ECO:0000256" key="6">
    <source>
        <dbReference type="SAM" id="MobiDB-lite"/>
    </source>
</evidence>
<dbReference type="GO" id="GO:0004674">
    <property type="term" value="F:protein serine/threonine kinase activity"/>
    <property type="evidence" value="ECO:0007669"/>
    <property type="project" value="UniProtKB-KW"/>
</dbReference>
<proteinExistence type="predicted"/>
<evidence type="ECO:0000256" key="2">
    <source>
        <dbReference type="ARBA" id="ARBA00022741"/>
    </source>
</evidence>
<dbReference type="Gene3D" id="1.10.510.10">
    <property type="entry name" value="Transferase(Phosphotransferase) domain 1"/>
    <property type="match status" value="1"/>
</dbReference>
<dbReference type="AlphaFoldDB" id="A0A4U1JF74"/>
<keyword evidence="10" id="KW-1185">Reference proteome</keyword>
<dbReference type="Pfam" id="PF00069">
    <property type="entry name" value="Pkinase"/>
    <property type="match status" value="1"/>
</dbReference>
<gene>
    <name evidence="9" type="ORF">E8A74_09735</name>
</gene>
<evidence type="ECO:0000256" key="4">
    <source>
        <dbReference type="ARBA" id="ARBA00022840"/>
    </source>
</evidence>
<dbReference type="Proteomes" id="UP000309215">
    <property type="component" value="Unassembled WGS sequence"/>
</dbReference>
<dbReference type="InterPro" id="IPR008271">
    <property type="entry name" value="Ser/Thr_kinase_AS"/>
</dbReference>
<dbReference type="OrthoDB" id="5516937at2"/>
<organism evidence="9 10">
    <name type="scientific">Polyangium fumosum</name>
    <dbReference type="NCBI Taxonomy" id="889272"/>
    <lineage>
        <taxon>Bacteria</taxon>
        <taxon>Pseudomonadati</taxon>
        <taxon>Myxococcota</taxon>
        <taxon>Polyangia</taxon>
        <taxon>Polyangiales</taxon>
        <taxon>Polyangiaceae</taxon>
        <taxon>Polyangium</taxon>
    </lineage>
</organism>
<keyword evidence="7" id="KW-1133">Transmembrane helix</keyword>
<protein>
    <submittedName>
        <fullName evidence="9">Serine/threonine protein kinase</fullName>
    </submittedName>
</protein>
<evidence type="ECO:0000259" key="8">
    <source>
        <dbReference type="PROSITE" id="PS50011"/>
    </source>
</evidence>
<evidence type="ECO:0000256" key="7">
    <source>
        <dbReference type="SAM" id="Phobius"/>
    </source>
</evidence>
<feature type="transmembrane region" description="Helical" evidence="7">
    <location>
        <begin position="357"/>
        <end position="379"/>
    </location>
</feature>
<keyword evidence="3 9" id="KW-0418">Kinase</keyword>
<dbReference type="CDD" id="cd14014">
    <property type="entry name" value="STKc_PknB_like"/>
    <property type="match status" value="1"/>
</dbReference>
<sequence length="466" mass="48778">MKMWSPPTQVAKPAPGLVIAGKVRLDKLLGKGGMGSVWVGTHLDLDIPVAVKFMTGSADAALSRFQREARAAAQIRSSNVVKIHDYGIDQGLPYIVMELLEGEDLAARIRRAGRLSLVDAEKILIPVARGLERAHEAKLVHRDLKPENVFLVREGDEEIPKILDFGIAKTLAVAEEAKDVTEEGAVLGTPYYLSPEQARGKTDIDHRADLWSLGVILFRMVTGRRPFEANALGDLIVRICMDPVPRVVMIDPTLPPELDAFFERALAKDPAMRFSSAREFARAFSDVVRLAAPGAAFGPNSVPPPRSFDGAFDASGGFLASHTGRTGPLGATGPSTLGPAANISIVQAPAPSSGRGLLIGAMAVVVLLLFGVGAAFMMFGGKSAPTAATGSSNTTMAPAAAPPPAISTGAPREPAAEPAKEVVLDEEGAAPAVSASAAPGPLPASDAKTTKPLPSATTKKTRDLGY</sequence>
<name>A0A4U1JF74_9BACT</name>
<evidence type="ECO:0000313" key="10">
    <source>
        <dbReference type="Proteomes" id="UP000309215"/>
    </source>
</evidence>
<dbReference type="InterPro" id="IPR000719">
    <property type="entry name" value="Prot_kinase_dom"/>
</dbReference>
<keyword evidence="4 5" id="KW-0067">ATP-binding</keyword>
<evidence type="ECO:0000256" key="1">
    <source>
        <dbReference type="ARBA" id="ARBA00022679"/>
    </source>
</evidence>
<feature type="binding site" evidence="5">
    <location>
        <position position="52"/>
    </location>
    <ligand>
        <name>ATP</name>
        <dbReference type="ChEBI" id="CHEBI:30616"/>
    </ligand>
</feature>
<keyword evidence="7" id="KW-0472">Membrane</keyword>
<keyword evidence="2 5" id="KW-0547">Nucleotide-binding</keyword>
<keyword evidence="9" id="KW-0723">Serine/threonine-protein kinase</keyword>
<feature type="domain" description="Protein kinase" evidence="8">
    <location>
        <begin position="23"/>
        <end position="285"/>
    </location>
</feature>
<keyword evidence="7" id="KW-0812">Transmembrane</keyword>
<dbReference type="Gene3D" id="3.30.200.20">
    <property type="entry name" value="Phosphorylase Kinase, domain 1"/>
    <property type="match status" value="1"/>
</dbReference>
<dbReference type="PROSITE" id="PS00107">
    <property type="entry name" value="PROTEIN_KINASE_ATP"/>
    <property type="match status" value="1"/>
</dbReference>